<gene>
    <name evidence="3" type="ORF">METZ01_LOCUS93752</name>
</gene>
<feature type="region of interest" description="Disordered" evidence="1">
    <location>
        <begin position="1"/>
        <end position="25"/>
    </location>
</feature>
<keyword evidence="2" id="KW-0812">Transmembrane</keyword>
<feature type="transmembrane region" description="Helical" evidence="2">
    <location>
        <begin position="57"/>
        <end position="74"/>
    </location>
</feature>
<accession>A0A381VM94</accession>
<dbReference type="EMBL" id="UINC01009104">
    <property type="protein sequence ID" value="SVA40898.1"/>
    <property type="molecule type" value="Genomic_DNA"/>
</dbReference>
<organism evidence="3">
    <name type="scientific">marine metagenome</name>
    <dbReference type="NCBI Taxonomy" id="408172"/>
    <lineage>
        <taxon>unclassified sequences</taxon>
        <taxon>metagenomes</taxon>
        <taxon>ecological metagenomes</taxon>
    </lineage>
</organism>
<evidence type="ECO:0000313" key="3">
    <source>
        <dbReference type="EMBL" id="SVA40898.1"/>
    </source>
</evidence>
<keyword evidence="2" id="KW-0472">Membrane</keyword>
<keyword evidence="2" id="KW-1133">Transmembrane helix</keyword>
<sequence>VGDKEPLRFGAEFGPKRSSRSSGVSLSTFKTLVWVSNIGGLVLFVIGLELMVVMQSFYLGLGCIVAGIIIALFPSNYEIVGMDDIAIGDEGGESEEETR</sequence>
<evidence type="ECO:0000256" key="1">
    <source>
        <dbReference type="SAM" id="MobiDB-lite"/>
    </source>
</evidence>
<dbReference type="AlphaFoldDB" id="A0A381VM94"/>
<reference evidence="3" key="1">
    <citation type="submission" date="2018-05" db="EMBL/GenBank/DDBJ databases">
        <authorList>
            <person name="Lanie J.A."/>
            <person name="Ng W.-L."/>
            <person name="Kazmierczak K.M."/>
            <person name="Andrzejewski T.M."/>
            <person name="Davidsen T.M."/>
            <person name="Wayne K.J."/>
            <person name="Tettelin H."/>
            <person name="Glass J.I."/>
            <person name="Rusch D."/>
            <person name="Podicherti R."/>
            <person name="Tsui H.-C.T."/>
            <person name="Winkler M.E."/>
        </authorList>
    </citation>
    <scope>NUCLEOTIDE SEQUENCE</scope>
</reference>
<protein>
    <recommendedName>
        <fullName evidence="4">Copper transporter</fullName>
    </recommendedName>
</protein>
<feature type="non-terminal residue" evidence="3">
    <location>
        <position position="1"/>
    </location>
</feature>
<evidence type="ECO:0000256" key="2">
    <source>
        <dbReference type="SAM" id="Phobius"/>
    </source>
</evidence>
<proteinExistence type="predicted"/>
<feature type="transmembrane region" description="Helical" evidence="2">
    <location>
        <begin position="31"/>
        <end position="50"/>
    </location>
</feature>
<name>A0A381VM94_9ZZZZ</name>
<evidence type="ECO:0008006" key="4">
    <source>
        <dbReference type="Google" id="ProtNLM"/>
    </source>
</evidence>